<name>A0AA88I8D3_ARTSF</name>
<protein>
    <submittedName>
        <fullName evidence="1">Uncharacterized protein</fullName>
    </submittedName>
</protein>
<evidence type="ECO:0000313" key="1">
    <source>
        <dbReference type="EMBL" id="KAK2722199.1"/>
    </source>
</evidence>
<dbReference type="AlphaFoldDB" id="A0AA88I8D3"/>
<gene>
    <name evidence="1" type="ORF">QYM36_002677</name>
</gene>
<comment type="caution">
    <text evidence="1">The sequence shown here is derived from an EMBL/GenBank/DDBJ whole genome shotgun (WGS) entry which is preliminary data.</text>
</comment>
<proteinExistence type="predicted"/>
<evidence type="ECO:0000313" key="2">
    <source>
        <dbReference type="Proteomes" id="UP001187531"/>
    </source>
</evidence>
<reference evidence="1" key="1">
    <citation type="submission" date="2023-07" db="EMBL/GenBank/DDBJ databases">
        <title>Chromosome-level genome assembly of Artemia franciscana.</title>
        <authorList>
            <person name="Jo E."/>
        </authorList>
    </citation>
    <scope>NUCLEOTIDE SEQUENCE</scope>
    <source>
        <tissue evidence="1">Whole body</tissue>
    </source>
</reference>
<sequence length="177" mass="20341">MEVLNILLLRLMEEQFFLLQIMDAQLSRLFLLLQVLIQTNSSRLIALRSLRYSMIGYTPKIFTYFDKPQQFKEHFRISLPAFHLLMKTTGSHKSQGWNDEIEWTVFLAWIASGASYRVVGLAGGMARQSVCDIVHRRMKILLSKLNRSLKCQLACSSLTRLVQALLHVLSQVLSNAL</sequence>
<organism evidence="1 2">
    <name type="scientific">Artemia franciscana</name>
    <name type="common">Brine shrimp</name>
    <name type="synonym">Artemia sanfranciscana</name>
    <dbReference type="NCBI Taxonomy" id="6661"/>
    <lineage>
        <taxon>Eukaryota</taxon>
        <taxon>Metazoa</taxon>
        <taxon>Ecdysozoa</taxon>
        <taxon>Arthropoda</taxon>
        <taxon>Crustacea</taxon>
        <taxon>Branchiopoda</taxon>
        <taxon>Anostraca</taxon>
        <taxon>Artemiidae</taxon>
        <taxon>Artemia</taxon>
    </lineage>
</organism>
<dbReference type="Proteomes" id="UP001187531">
    <property type="component" value="Unassembled WGS sequence"/>
</dbReference>
<dbReference type="EMBL" id="JAVRJZ010000005">
    <property type="protein sequence ID" value="KAK2722199.1"/>
    <property type="molecule type" value="Genomic_DNA"/>
</dbReference>
<keyword evidence="2" id="KW-1185">Reference proteome</keyword>
<accession>A0AA88I8D3</accession>